<keyword evidence="3" id="KW-0479">Metal-binding</keyword>
<dbReference type="AlphaFoldDB" id="A0A1N7P4D9"/>
<evidence type="ECO:0000256" key="1">
    <source>
        <dbReference type="ARBA" id="ARBA00001947"/>
    </source>
</evidence>
<comment type="cofactor">
    <cofactor evidence="1">
        <name>Zn(2+)</name>
        <dbReference type="ChEBI" id="CHEBI:29105"/>
    </cofactor>
</comment>
<reference evidence="7 8" key="1">
    <citation type="submission" date="2017-01" db="EMBL/GenBank/DDBJ databases">
        <authorList>
            <person name="Mah S.A."/>
            <person name="Swanson W.J."/>
            <person name="Moy G.W."/>
            <person name="Vacquier V.D."/>
        </authorList>
    </citation>
    <scope>NUCLEOTIDE SEQUENCE [LARGE SCALE GENOMIC DNA]</scope>
    <source>
        <strain evidence="7 8">DSM 11589</strain>
    </source>
</reference>
<evidence type="ECO:0000256" key="2">
    <source>
        <dbReference type="ARBA" id="ARBA00005947"/>
    </source>
</evidence>
<evidence type="ECO:0000256" key="5">
    <source>
        <dbReference type="ARBA" id="ARBA00022833"/>
    </source>
</evidence>
<evidence type="ECO:0000256" key="3">
    <source>
        <dbReference type="ARBA" id="ARBA00022723"/>
    </source>
</evidence>
<dbReference type="PANTHER" id="PTHR10625:SF17">
    <property type="entry name" value="HISTONE DEACETYLASE 8"/>
    <property type="match status" value="1"/>
</dbReference>
<dbReference type="InterPro" id="IPR037138">
    <property type="entry name" value="His_deacetylse_dom_sf"/>
</dbReference>
<dbReference type="EMBL" id="FTOA01000006">
    <property type="protein sequence ID" value="SIT05397.1"/>
    <property type="molecule type" value="Genomic_DNA"/>
</dbReference>
<dbReference type="Proteomes" id="UP000185678">
    <property type="component" value="Unassembled WGS sequence"/>
</dbReference>
<evidence type="ECO:0000313" key="7">
    <source>
        <dbReference type="EMBL" id="SIT05397.1"/>
    </source>
</evidence>
<dbReference type="OrthoDB" id="9808367at2"/>
<evidence type="ECO:0000313" key="8">
    <source>
        <dbReference type="Proteomes" id="UP000185678"/>
    </source>
</evidence>
<proteinExistence type="inferred from homology"/>
<feature type="domain" description="Histone deacetylase" evidence="6">
    <location>
        <begin position="27"/>
        <end position="338"/>
    </location>
</feature>
<organism evidence="7 8">
    <name type="scientific">Insolitispirillum peregrinum</name>
    <dbReference type="NCBI Taxonomy" id="80876"/>
    <lineage>
        <taxon>Bacteria</taxon>
        <taxon>Pseudomonadati</taxon>
        <taxon>Pseudomonadota</taxon>
        <taxon>Alphaproteobacteria</taxon>
        <taxon>Rhodospirillales</taxon>
        <taxon>Novispirillaceae</taxon>
        <taxon>Insolitispirillum</taxon>
    </lineage>
</organism>
<keyword evidence="8" id="KW-1185">Reference proteome</keyword>
<dbReference type="RefSeq" id="WP_076401379.1">
    <property type="nucleotide sequence ID" value="NZ_FTOA01000006.1"/>
</dbReference>
<keyword evidence="5" id="KW-0862">Zinc</keyword>
<dbReference type="PANTHER" id="PTHR10625">
    <property type="entry name" value="HISTONE DEACETYLASE HDAC1-RELATED"/>
    <property type="match status" value="1"/>
</dbReference>
<gene>
    <name evidence="7" type="ORF">SAMN05421779_10648</name>
</gene>
<name>A0A1N7P4D9_9PROT</name>
<dbReference type="InterPro" id="IPR000286">
    <property type="entry name" value="HDACs"/>
</dbReference>
<dbReference type="GO" id="GO:0004407">
    <property type="term" value="F:histone deacetylase activity"/>
    <property type="evidence" value="ECO:0007669"/>
    <property type="project" value="TreeGrafter"/>
</dbReference>
<dbReference type="Pfam" id="PF00850">
    <property type="entry name" value="Hist_deacetyl"/>
    <property type="match status" value="1"/>
</dbReference>
<dbReference type="STRING" id="80876.SAMN05421779_10648"/>
<accession>A0A1N7P4D9</accession>
<evidence type="ECO:0000256" key="4">
    <source>
        <dbReference type="ARBA" id="ARBA00022801"/>
    </source>
</evidence>
<sequence length="354" mass="36771">MRFLHHPDSVAHKPPTYLVRGEPKPVPEVPERALALVEQLQRRGGTIEQAPLCGTGPLVAVHTPEYIHFLETAHRRWSELPGASAAVIPNAHPFTSTTTYPTGIVGQAGYHIYDTAAPVVAGTWAAASASAAVAVHGATLVASGKAPAAYALCRPPGHHATRQAAGGFCYLNNAAIAAQAALPVLAARGLPGRVAILDVDLHHGNGTQEIFYERNDVLMVNVHADPSAFYPFFSGYAHERGAGAGLGYTINRPLPIGADEATFLTAVAASLADIARYAPSLLVLSLGFDTFIGDPMATFGVTTPGFSRLGAMIAASGVPTLVVQEGGYAVGDLTANLGSFLDGFEGVIPAVETV</sequence>
<protein>
    <submittedName>
        <fullName evidence="7">Acetoin utilization deacetylase AcuC</fullName>
    </submittedName>
</protein>
<dbReference type="GO" id="GO:0016787">
    <property type="term" value="F:hydrolase activity"/>
    <property type="evidence" value="ECO:0007669"/>
    <property type="project" value="UniProtKB-KW"/>
</dbReference>
<dbReference type="GO" id="GO:0046872">
    <property type="term" value="F:metal ion binding"/>
    <property type="evidence" value="ECO:0007669"/>
    <property type="project" value="UniProtKB-KW"/>
</dbReference>
<comment type="similarity">
    <text evidence="2">Belongs to the histone deacetylase family.</text>
</comment>
<dbReference type="InterPro" id="IPR023801">
    <property type="entry name" value="His_deacetylse_dom"/>
</dbReference>
<keyword evidence="4" id="KW-0378">Hydrolase</keyword>
<dbReference type="PRINTS" id="PR01270">
    <property type="entry name" value="HDASUPER"/>
</dbReference>
<dbReference type="InterPro" id="IPR023696">
    <property type="entry name" value="Ureohydrolase_dom_sf"/>
</dbReference>
<dbReference type="Gene3D" id="3.40.800.20">
    <property type="entry name" value="Histone deacetylase domain"/>
    <property type="match status" value="1"/>
</dbReference>
<evidence type="ECO:0000259" key="6">
    <source>
        <dbReference type="Pfam" id="PF00850"/>
    </source>
</evidence>
<dbReference type="CDD" id="cd10001">
    <property type="entry name" value="HDAC_classII_APAH"/>
    <property type="match status" value="1"/>
</dbReference>
<dbReference type="GO" id="GO:0040029">
    <property type="term" value="P:epigenetic regulation of gene expression"/>
    <property type="evidence" value="ECO:0007669"/>
    <property type="project" value="TreeGrafter"/>
</dbReference>
<dbReference type="SUPFAM" id="SSF52768">
    <property type="entry name" value="Arginase/deacetylase"/>
    <property type="match status" value="1"/>
</dbReference>